<dbReference type="GO" id="GO:0006869">
    <property type="term" value="P:lipid transport"/>
    <property type="evidence" value="ECO:0007669"/>
    <property type="project" value="UniProtKB-KW"/>
</dbReference>
<dbReference type="GO" id="GO:0000166">
    <property type="term" value="F:nucleotide binding"/>
    <property type="evidence" value="ECO:0007669"/>
    <property type="project" value="UniProtKB-KW"/>
</dbReference>
<evidence type="ECO:0000256" key="12">
    <source>
        <dbReference type="SAM" id="MobiDB-lite"/>
    </source>
</evidence>
<feature type="region of interest" description="Disordered" evidence="12">
    <location>
        <begin position="620"/>
        <end position="641"/>
    </location>
</feature>
<evidence type="ECO:0000313" key="16">
    <source>
        <dbReference type="Proteomes" id="UP000314985"/>
    </source>
</evidence>
<feature type="region of interest" description="Disordered" evidence="12">
    <location>
        <begin position="685"/>
        <end position="708"/>
    </location>
</feature>
<comment type="similarity">
    <text evidence="1">Belongs to the ATP-dependent AMP-binding enzyme family.</text>
</comment>
<dbReference type="PROSITE" id="PS00455">
    <property type="entry name" value="AMP_BINDING"/>
    <property type="match status" value="1"/>
</dbReference>
<evidence type="ECO:0000256" key="1">
    <source>
        <dbReference type="ARBA" id="ARBA00006432"/>
    </source>
</evidence>
<dbReference type="InterPro" id="IPR042099">
    <property type="entry name" value="ANL_N_sf"/>
</dbReference>
<comment type="catalytic activity">
    <reaction evidence="11">
        <text>tetracosanoate + ATP + CoA = tetracosanoyl-CoA + AMP + diphosphate</text>
        <dbReference type="Rhea" id="RHEA:33639"/>
        <dbReference type="ChEBI" id="CHEBI:30616"/>
        <dbReference type="ChEBI" id="CHEBI:31014"/>
        <dbReference type="ChEBI" id="CHEBI:33019"/>
        <dbReference type="ChEBI" id="CHEBI:57287"/>
        <dbReference type="ChEBI" id="CHEBI:65052"/>
        <dbReference type="ChEBI" id="CHEBI:456215"/>
    </reaction>
    <physiologicalReaction direction="left-to-right" evidence="11">
        <dbReference type="Rhea" id="RHEA:33640"/>
    </physiologicalReaction>
</comment>
<evidence type="ECO:0000259" key="14">
    <source>
        <dbReference type="Pfam" id="PF00501"/>
    </source>
</evidence>
<feature type="domain" description="AMP-dependent synthetase/ligase" evidence="14">
    <location>
        <begin position="120"/>
        <end position="444"/>
    </location>
</feature>
<evidence type="ECO:0000256" key="2">
    <source>
        <dbReference type="ARBA" id="ARBA00022448"/>
    </source>
</evidence>
<name>A0A4X1W9G4_PIG</name>
<evidence type="ECO:0000256" key="5">
    <source>
        <dbReference type="ARBA" id="ARBA00022741"/>
    </source>
</evidence>
<keyword evidence="7" id="KW-0445">Lipid transport</keyword>
<comment type="catalytic activity">
    <reaction evidence="9">
        <text>a very long-chain fatty acid + ATP + CoA = a very long-chain fatty acyl-CoA + AMP + diphosphate</text>
        <dbReference type="Rhea" id="RHEA:54536"/>
        <dbReference type="ChEBI" id="CHEBI:30616"/>
        <dbReference type="ChEBI" id="CHEBI:33019"/>
        <dbReference type="ChEBI" id="CHEBI:57287"/>
        <dbReference type="ChEBI" id="CHEBI:58950"/>
        <dbReference type="ChEBI" id="CHEBI:138261"/>
        <dbReference type="ChEBI" id="CHEBI:456215"/>
    </reaction>
    <physiologicalReaction direction="left-to-right" evidence="9">
        <dbReference type="Rhea" id="RHEA:54537"/>
    </physiologicalReaction>
</comment>
<keyword evidence="4" id="KW-0812">Transmembrane</keyword>
<dbReference type="InterPro" id="IPR020845">
    <property type="entry name" value="AMP-binding_CS"/>
</dbReference>
<keyword evidence="3" id="KW-0436">Ligase</keyword>
<dbReference type="GO" id="GO:0006629">
    <property type="term" value="P:lipid metabolic process"/>
    <property type="evidence" value="ECO:0007669"/>
    <property type="project" value="UniProtKB-KW"/>
</dbReference>
<dbReference type="InterPro" id="IPR000873">
    <property type="entry name" value="AMP-dep_synth/lig_dom"/>
</dbReference>
<dbReference type="AlphaFoldDB" id="A0A4X1W9G4"/>
<evidence type="ECO:0000256" key="13">
    <source>
        <dbReference type="SAM" id="SignalP"/>
    </source>
</evidence>
<dbReference type="Gene3D" id="3.40.50.12780">
    <property type="entry name" value="N-terminal domain of ligase-like"/>
    <property type="match status" value="1"/>
</dbReference>
<keyword evidence="6" id="KW-1133">Transmembrane helix</keyword>
<dbReference type="Pfam" id="PF00501">
    <property type="entry name" value="AMP-binding"/>
    <property type="match status" value="1"/>
</dbReference>
<proteinExistence type="inferred from homology"/>
<evidence type="ECO:0000256" key="10">
    <source>
        <dbReference type="ARBA" id="ARBA00041297"/>
    </source>
</evidence>
<dbReference type="PANTHER" id="PTHR43107:SF25">
    <property type="entry name" value="LONG-CHAIN FATTY ACID TRANSPORT PROTEIN 5"/>
    <property type="match status" value="1"/>
</dbReference>
<evidence type="ECO:0000256" key="7">
    <source>
        <dbReference type="ARBA" id="ARBA00023055"/>
    </source>
</evidence>
<feature type="signal peptide" evidence="13">
    <location>
        <begin position="1"/>
        <end position="23"/>
    </location>
</feature>
<sequence length="753" mass="81305">MGIQGRLAFLVLLLLLLRGLGWPAWPAAVALALRWLLGDSACCVLLGLAVLAWPWLGPWMPHWLSLAAAALTLALLPARPPPGLRWLPADLGYLFGTLRLGLNIQARLRRRPPDTFIDSFERRARAQPGRQILVWTGPGSQTVTFGELDARACRAAWVMKAELGDALGPHEREPTALLMLPSQTVPALGLWLGLAKLGCPVAWINPHGRGAPLVHAVLSSGARVLVVDPGLRENLEEILPKLQAENIRCFYLGHSSPTPGVGALGAALDAAPSDPVPADLRAEIKLRSPALFIYTSGTTGLPKPAILTYERVLQISGMLTLCGVTADDVVYSVLPLYHTMGLVLGVLSCLELGVTCVLAPKFSASRFWDDCRQHGVTVIQYVGEVLRYLCNTPQRPEDRSHSVRLAIGSGLRAEVWETFQQRFGPIQIWEAYGATEGNVGFVNYPGRCGAQGKSNCFLRMMSPFELVQFSMETEEPVRDKQGFCIPVGPGEPGLLLTQVLARQPFVGYRGPREQTEKKLVYNVRRPNDVYYNTGDVLAMDREGFLYFRDRLGDTFRSRGVSRGRIWGHPGGACWAGGGASALRGVAWMRWARLVAGGGAWSRAGAGWAGVLSPVGVPAPPPTPQVEGRERVHARGGGRAVTRGLPAGGERLRCGCARCGVRFILNRQQQRCGRWRSFLTGEGAAGTHARRPAADTVVGGGSPSDGSAPQGVRVRWAWLPCSWPPARPSTGGGYTSTCATGSLPMLPPISFVSR</sequence>
<evidence type="ECO:0000256" key="11">
    <source>
        <dbReference type="ARBA" id="ARBA00048666"/>
    </source>
</evidence>
<dbReference type="SUPFAM" id="SSF56801">
    <property type="entry name" value="Acetyl-CoA synthetase-like"/>
    <property type="match status" value="1"/>
</dbReference>
<evidence type="ECO:0000256" key="8">
    <source>
        <dbReference type="ARBA" id="ARBA00023098"/>
    </source>
</evidence>
<evidence type="ECO:0000256" key="4">
    <source>
        <dbReference type="ARBA" id="ARBA00022692"/>
    </source>
</evidence>
<reference evidence="15" key="2">
    <citation type="submission" date="2025-08" db="UniProtKB">
        <authorList>
            <consortium name="Ensembl"/>
        </authorList>
    </citation>
    <scope>IDENTIFICATION</scope>
</reference>
<dbReference type="PANTHER" id="PTHR43107">
    <property type="entry name" value="LONG-CHAIN FATTY ACID TRANSPORT PROTEIN"/>
    <property type="match status" value="1"/>
</dbReference>
<dbReference type="Ensembl" id="ENSSSCT00070059696.1">
    <property type="protein sequence ID" value="ENSSSCP00070050856.1"/>
    <property type="gene ID" value="ENSSSCG00070029697.1"/>
</dbReference>
<dbReference type="FunFam" id="3.40.50.12780:FF:000005">
    <property type="entry name" value="Solute carrier family 27 member 6"/>
    <property type="match status" value="1"/>
</dbReference>
<feature type="chain" id="PRO_5021468460" description="Long-chain-fatty-acid--CoA ligase" evidence="13">
    <location>
        <begin position="24"/>
        <end position="753"/>
    </location>
</feature>
<organism evidence="15 16">
    <name type="scientific">Sus scrofa</name>
    <name type="common">Pig</name>
    <dbReference type="NCBI Taxonomy" id="9823"/>
    <lineage>
        <taxon>Eukaryota</taxon>
        <taxon>Metazoa</taxon>
        <taxon>Chordata</taxon>
        <taxon>Craniata</taxon>
        <taxon>Vertebrata</taxon>
        <taxon>Euteleostomi</taxon>
        <taxon>Mammalia</taxon>
        <taxon>Eutheria</taxon>
        <taxon>Laurasiatheria</taxon>
        <taxon>Artiodactyla</taxon>
        <taxon>Suina</taxon>
        <taxon>Suidae</taxon>
        <taxon>Sus</taxon>
    </lineage>
</organism>
<accession>A0A4X1W9G4</accession>
<keyword evidence="13" id="KW-0732">Signal</keyword>
<gene>
    <name evidence="15" type="primary">SLC27A5</name>
</gene>
<keyword evidence="2" id="KW-0813">Transport</keyword>
<reference evidence="15 16" key="1">
    <citation type="submission" date="2017-08" db="EMBL/GenBank/DDBJ databases">
        <title>USMARCv1.0.</title>
        <authorList>
            <person name="Hannum G.I."/>
            <person name="Koren S."/>
            <person name="Schroeder S.G."/>
            <person name="Chin S.C."/>
            <person name="Nonneman D.J."/>
            <person name="Becker S.A."/>
            <person name="Rosen B.D."/>
            <person name="Bickhart D.M."/>
            <person name="Putnam N.H."/>
            <person name="Green R.E."/>
            <person name="Tuggle C.K."/>
            <person name="Liu H."/>
            <person name="Rohrer G.A."/>
            <person name="Warr A."/>
            <person name="Hall R."/>
            <person name="Kim K."/>
            <person name="Hume D.A."/>
            <person name="Talbot R."/>
            <person name="Chow W."/>
            <person name="Howe K."/>
            <person name="Schwartz A.S."/>
            <person name="Watson M."/>
            <person name="Archibald A.L."/>
            <person name="Phillippy A.M."/>
            <person name="Smith T.P.L."/>
        </authorList>
    </citation>
    <scope>NUCLEOTIDE SEQUENCE [LARGE SCALE GENOMIC DNA]</scope>
</reference>
<evidence type="ECO:0000256" key="3">
    <source>
        <dbReference type="ARBA" id="ARBA00022598"/>
    </source>
</evidence>
<protein>
    <recommendedName>
        <fullName evidence="10">Long-chain-fatty-acid--CoA ligase</fullName>
    </recommendedName>
</protein>
<keyword evidence="8" id="KW-0443">Lipid metabolism</keyword>
<dbReference type="Proteomes" id="UP000314985">
    <property type="component" value="Chromosome 6"/>
</dbReference>
<keyword evidence="6" id="KW-0472">Membrane</keyword>
<keyword evidence="5" id="KW-0547">Nucleotide-binding</keyword>
<evidence type="ECO:0000313" key="15">
    <source>
        <dbReference type="Ensembl" id="ENSSSCP00070050856.1"/>
    </source>
</evidence>
<evidence type="ECO:0000256" key="9">
    <source>
        <dbReference type="ARBA" id="ARBA00036527"/>
    </source>
</evidence>
<dbReference type="GO" id="GO:0016874">
    <property type="term" value="F:ligase activity"/>
    <property type="evidence" value="ECO:0007669"/>
    <property type="project" value="UniProtKB-KW"/>
</dbReference>
<evidence type="ECO:0000256" key="6">
    <source>
        <dbReference type="ARBA" id="ARBA00022989"/>
    </source>
</evidence>